<dbReference type="GO" id="GO:0008168">
    <property type="term" value="F:methyltransferase activity"/>
    <property type="evidence" value="ECO:0007669"/>
    <property type="project" value="UniProtKB-KW"/>
</dbReference>
<dbReference type="AlphaFoldDB" id="A0A366H0B9"/>
<evidence type="ECO:0000256" key="7">
    <source>
        <dbReference type="SAM" id="MobiDB-lite"/>
    </source>
</evidence>
<organism evidence="10 11">
    <name type="scientific">Roseimicrobium gellanilyticum</name>
    <dbReference type="NCBI Taxonomy" id="748857"/>
    <lineage>
        <taxon>Bacteria</taxon>
        <taxon>Pseudomonadati</taxon>
        <taxon>Verrucomicrobiota</taxon>
        <taxon>Verrucomicrobiia</taxon>
        <taxon>Verrucomicrobiales</taxon>
        <taxon>Verrucomicrobiaceae</taxon>
        <taxon>Roseimicrobium</taxon>
    </lineage>
</organism>
<evidence type="ECO:0000256" key="2">
    <source>
        <dbReference type="ARBA" id="ARBA00022490"/>
    </source>
</evidence>
<dbReference type="EMBL" id="QNRR01000026">
    <property type="protein sequence ID" value="RBP35133.1"/>
    <property type="molecule type" value="Genomic_DNA"/>
</dbReference>
<reference evidence="10 11" key="1">
    <citation type="submission" date="2018-06" db="EMBL/GenBank/DDBJ databases">
        <title>Genomic Encyclopedia of Type Strains, Phase IV (KMG-IV): sequencing the most valuable type-strain genomes for metagenomic binning, comparative biology and taxonomic classification.</title>
        <authorList>
            <person name="Goeker M."/>
        </authorList>
    </citation>
    <scope>NUCLEOTIDE SEQUENCE [LARGE SCALE GENOMIC DNA]</scope>
    <source>
        <strain evidence="10 11">DSM 25532</strain>
    </source>
</reference>
<dbReference type="RefSeq" id="WP_245958317.1">
    <property type="nucleotide sequence ID" value="NZ_QNRR01000026.1"/>
</dbReference>
<evidence type="ECO:0000256" key="4">
    <source>
        <dbReference type="ARBA" id="ARBA00022679"/>
    </source>
</evidence>
<evidence type="ECO:0000256" key="6">
    <source>
        <dbReference type="ARBA" id="ARBA00038091"/>
    </source>
</evidence>
<feature type="domain" description="RlmI-like PUA" evidence="9">
    <location>
        <begin position="32"/>
        <end position="81"/>
    </location>
</feature>
<dbReference type="InterPro" id="IPR041532">
    <property type="entry name" value="RlmI-like_PUA"/>
</dbReference>
<dbReference type="CDD" id="cd21153">
    <property type="entry name" value="PUA_RlmI"/>
    <property type="match status" value="1"/>
</dbReference>
<keyword evidence="3 10" id="KW-0489">Methyltransferase</keyword>
<dbReference type="CDD" id="cd02440">
    <property type="entry name" value="AdoMet_MTases"/>
    <property type="match status" value="1"/>
</dbReference>
<feature type="domain" description="S-adenosylmethionine-dependent methyltransferase" evidence="8">
    <location>
        <begin position="197"/>
        <end position="356"/>
    </location>
</feature>
<protein>
    <submittedName>
        <fullName evidence="10">23S rRNA (Cytosine1962-C5)-methyltransferase</fullName>
    </submittedName>
</protein>
<evidence type="ECO:0000259" key="8">
    <source>
        <dbReference type="Pfam" id="PF10672"/>
    </source>
</evidence>
<evidence type="ECO:0000256" key="5">
    <source>
        <dbReference type="ARBA" id="ARBA00022691"/>
    </source>
</evidence>
<keyword evidence="4 10" id="KW-0808">Transferase</keyword>
<evidence type="ECO:0000313" key="11">
    <source>
        <dbReference type="Proteomes" id="UP000253426"/>
    </source>
</evidence>
<accession>A0A366H0B9</accession>
<dbReference type="InterPro" id="IPR029063">
    <property type="entry name" value="SAM-dependent_MTases_sf"/>
</dbReference>
<dbReference type="Gene3D" id="2.30.130.10">
    <property type="entry name" value="PUA domain"/>
    <property type="match status" value="1"/>
</dbReference>
<dbReference type="Pfam" id="PF17785">
    <property type="entry name" value="PUA_3"/>
    <property type="match status" value="1"/>
</dbReference>
<dbReference type="GO" id="GO:0005737">
    <property type="term" value="C:cytoplasm"/>
    <property type="evidence" value="ECO:0007669"/>
    <property type="project" value="UniProtKB-SubCell"/>
</dbReference>
<dbReference type="SUPFAM" id="SSF88697">
    <property type="entry name" value="PUA domain-like"/>
    <property type="match status" value="1"/>
</dbReference>
<evidence type="ECO:0000313" key="10">
    <source>
        <dbReference type="EMBL" id="RBP35133.1"/>
    </source>
</evidence>
<dbReference type="GO" id="GO:0003723">
    <property type="term" value="F:RNA binding"/>
    <property type="evidence" value="ECO:0007669"/>
    <property type="project" value="InterPro"/>
</dbReference>
<sequence length="411" mass="45954">MQPPRRSPFRQRSAPPGSESWQTPWVQIKYFTFHPNVFPNMVADASPDAQKGDIVAVYDREGQLFGHGFYNKDAKVALRIFQHSSEPLPADHFEQAIRQAVSLRLDSLQLQGKTDAFRVINSDGDGIPGLMVDKFGDVLAVEISTLAAQQRLDTWVPLLHSLLGTKEVVYHFDANAARAEMLSPHFVDAELEKKSAKIEATRITENGVRFHVNFESGHKTGFFCDQRDNRAQLASWVKDARVLDICCYTGGFSVSAMKAGAAEVTAVDLDENAIAVAKKNANLNQQRVSFVHADAFSWMRQMQKNGDTWDAVVLDPPKLVFSRESFEEGKAKYHDMNKLALSLVKRGGLFLTCSCSGLMPVEMFEEIVVGVAHRSGRELQILDRRGAGADHPIMSNCPESRYLKTLWARVW</sequence>
<keyword evidence="11" id="KW-1185">Reference proteome</keyword>
<keyword evidence="5" id="KW-0949">S-adenosyl-L-methionine</keyword>
<name>A0A366H0B9_9BACT</name>
<dbReference type="Pfam" id="PF10672">
    <property type="entry name" value="Methyltrans_SAM"/>
    <property type="match status" value="1"/>
</dbReference>
<dbReference type="CDD" id="cd11572">
    <property type="entry name" value="RlmI_M_like"/>
    <property type="match status" value="1"/>
</dbReference>
<keyword evidence="2" id="KW-0963">Cytoplasm</keyword>
<dbReference type="Gene3D" id="3.40.50.150">
    <property type="entry name" value="Vaccinia Virus protein VP39"/>
    <property type="match status" value="1"/>
</dbReference>
<comment type="subcellular location">
    <subcellularLocation>
        <location evidence="1">Cytoplasm</location>
    </subcellularLocation>
</comment>
<gene>
    <name evidence="10" type="ORF">DES53_1269</name>
</gene>
<proteinExistence type="inferred from homology"/>
<dbReference type="PANTHER" id="PTHR42873">
    <property type="entry name" value="RIBOSOMAL RNA LARGE SUBUNIT METHYLTRANSFERASE"/>
    <property type="match status" value="1"/>
</dbReference>
<dbReference type="GO" id="GO:0032259">
    <property type="term" value="P:methylation"/>
    <property type="evidence" value="ECO:0007669"/>
    <property type="project" value="UniProtKB-KW"/>
</dbReference>
<dbReference type="InterPro" id="IPR015947">
    <property type="entry name" value="PUA-like_sf"/>
</dbReference>
<dbReference type="PROSITE" id="PS50890">
    <property type="entry name" value="PUA"/>
    <property type="match status" value="1"/>
</dbReference>
<dbReference type="PANTHER" id="PTHR42873:SF1">
    <property type="entry name" value="S-ADENOSYLMETHIONINE-DEPENDENT METHYLTRANSFERASE DOMAIN-CONTAINING PROTEIN"/>
    <property type="match status" value="1"/>
</dbReference>
<dbReference type="Gene3D" id="3.30.750.80">
    <property type="entry name" value="RNA methyltransferase domain (HRMD) like"/>
    <property type="match status" value="1"/>
</dbReference>
<dbReference type="Proteomes" id="UP000253426">
    <property type="component" value="Unassembled WGS sequence"/>
</dbReference>
<evidence type="ECO:0000256" key="1">
    <source>
        <dbReference type="ARBA" id="ARBA00004496"/>
    </source>
</evidence>
<evidence type="ECO:0000256" key="3">
    <source>
        <dbReference type="ARBA" id="ARBA00022603"/>
    </source>
</evidence>
<dbReference type="InterPro" id="IPR036974">
    <property type="entry name" value="PUA_sf"/>
</dbReference>
<comment type="similarity">
    <text evidence="6">Belongs to the methyltransferase superfamily. RlmI family.</text>
</comment>
<evidence type="ECO:0000259" key="9">
    <source>
        <dbReference type="Pfam" id="PF17785"/>
    </source>
</evidence>
<comment type="caution">
    <text evidence="10">The sequence shown here is derived from an EMBL/GenBank/DDBJ whole genome shotgun (WGS) entry which is preliminary data.</text>
</comment>
<dbReference type="SUPFAM" id="SSF53335">
    <property type="entry name" value="S-adenosyl-L-methionine-dependent methyltransferases"/>
    <property type="match status" value="1"/>
</dbReference>
<dbReference type="InterPro" id="IPR019614">
    <property type="entry name" value="SAM-dep_methyl-trfase"/>
</dbReference>
<feature type="region of interest" description="Disordered" evidence="7">
    <location>
        <begin position="1"/>
        <end position="21"/>
    </location>
</feature>